<accession>A0A1Y2E208</accession>
<dbReference type="AlphaFoldDB" id="A0A1Y2E208"/>
<dbReference type="SUPFAM" id="SSF52777">
    <property type="entry name" value="CoA-dependent acyltransferases"/>
    <property type="match status" value="2"/>
</dbReference>
<dbReference type="OrthoDB" id="4920779at2759"/>
<dbReference type="SUPFAM" id="SSF47336">
    <property type="entry name" value="ACP-like"/>
    <property type="match status" value="1"/>
</dbReference>
<dbReference type="Gene3D" id="3.30.559.10">
    <property type="entry name" value="Chloramphenicol acetyltransferase-like domain"/>
    <property type="match status" value="2"/>
</dbReference>
<proteinExistence type="predicted"/>
<dbReference type="InterPro" id="IPR025110">
    <property type="entry name" value="AMP-bd_C"/>
</dbReference>
<dbReference type="Gene3D" id="1.10.1200.10">
    <property type="entry name" value="ACP-like"/>
    <property type="match status" value="1"/>
</dbReference>
<evidence type="ECO:0000256" key="1">
    <source>
        <dbReference type="ARBA" id="ARBA00022450"/>
    </source>
</evidence>
<dbReference type="PROSITE" id="PS50075">
    <property type="entry name" value="CARRIER"/>
    <property type="match status" value="1"/>
</dbReference>
<keyword evidence="6" id="KW-1185">Reference proteome</keyword>
<dbReference type="GO" id="GO:0005829">
    <property type="term" value="C:cytosol"/>
    <property type="evidence" value="ECO:0007669"/>
    <property type="project" value="TreeGrafter"/>
</dbReference>
<dbReference type="Gene3D" id="3.40.50.12780">
    <property type="entry name" value="N-terminal domain of ligase-like"/>
    <property type="match status" value="1"/>
</dbReference>
<feature type="domain" description="Carrier" evidence="4">
    <location>
        <begin position="648"/>
        <end position="725"/>
    </location>
</feature>
<protein>
    <submittedName>
        <fullName evidence="5">Acetyl-CoA synthetase-like protein</fullName>
    </submittedName>
</protein>
<dbReference type="Gene3D" id="3.30.300.30">
    <property type="match status" value="1"/>
</dbReference>
<dbReference type="InterPro" id="IPR001242">
    <property type="entry name" value="Condensation_dom"/>
</dbReference>
<dbReference type="InterPro" id="IPR023213">
    <property type="entry name" value="CAT-like_dom_sf"/>
</dbReference>
<dbReference type="PANTHER" id="PTHR45527:SF1">
    <property type="entry name" value="FATTY ACID SYNTHASE"/>
    <property type="match status" value="1"/>
</dbReference>
<keyword evidence="1" id="KW-0596">Phosphopantetheine</keyword>
<dbReference type="GO" id="GO:0044550">
    <property type="term" value="P:secondary metabolite biosynthetic process"/>
    <property type="evidence" value="ECO:0007669"/>
    <property type="project" value="TreeGrafter"/>
</dbReference>
<dbReference type="GO" id="GO:0043041">
    <property type="term" value="P:amino acid activation for nonribosomal peptide biosynthetic process"/>
    <property type="evidence" value="ECO:0007669"/>
    <property type="project" value="TreeGrafter"/>
</dbReference>
<dbReference type="Pfam" id="PF00501">
    <property type="entry name" value="AMP-binding"/>
    <property type="match status" value="2"/>
</dbReference>
<dbReference type="SUPFAM" id="SSF56801">
    <property type="entry name" value="Acetyl-CoA synthetase-like"/>
    <property type="match status" value="2"/>
</dbReference>
<evidence type="ECO:0000313" key="6">
    <source>
        <dbReference type="Proteomes" id="UP000193920"/>
    </source>
</evidence>
<keyword evidence="2" id="KW-0597">Phosphoprotein</keyword>
<dbReference type="Gene3D" id="3.40.50.980">
    <property type="match status" value="2"/>
</dbReference>
<gene>
    <name evidence="5" type="ORF">LY90DRAFT_641308</name>
</gene>
<dbReference type="Pfam" id="PF00668">
    <property type="entry name" value="Condensation"/>
    <property type="match status" value="2"/>
</dbReference>
<dbReference type="Pfam" id="PF00550">
    <property type="entry name" value="PP-binding"/>
    <property type="match status" value="1"/>
</dbReference>
<dbReference type="PANTHER" id="PTHR45527">
    <property type="entry name" value="NONRIBOSOMAL PEPTIDE SYNTHETASE"/>
    <property type="match status" value="1"/>
</dbReference>
<dbReference type="Proteomes" id="UP000193920">
    <property type="component" value="Unassembled WGS sequence"/>
</dbReference>
<name>A0A1Y2E208_9FUNG</name>
<evidence type="ECO:0000259" key="4">
    <source>
        <dbReference type="PROSITE" id="PS50075"/>
    </source>
</evidence>
<dbReference type="EMBL" id="MCOG01000052">
    <property type="protein sequence ID" value="ORY65583.1"/>
    <property type="molecule type" value="Genomic_DNA"/>
</dbReference>
<dbReference type="InterPro" id="IPR042099">
    <property type="entry name" value="ANL_N_sf"/>
</dbReference>
<dbReference type="InterPro" id="IPR006162">
    <property type="entry name" value="Ppantetheine_attach_site"/>
</dbReference>
<dbReference type="GO" id="GO:0016874">
    <property type="term" value="F:ligase activity"/>
    <property type="evidence" value="ECO:0007669"/>
    <property type="project" value="UniProtKB-KW"/>
</dbReference>
<dbReference type="STRING" id="1754190.A0A1Y2E208"/>
<dbReference type="PROSITE" id="PS00012">
    <property type="entry name" value="PHOSPHOPANTETHEINE"/>
    <property type="match status" value="1"/>
</dbReference>
<sequence length="900" mass="105351">MYENELEFYKNMLNCDYDTMELPFNNRNLLSYQRQNQNETKISKLLDKNIYKKIKEFTHKYEISETALFYTIYGFVLSKYSKNDLIYSSIICSNKNNSFTDDLIGMFVCTQLLLLNYSRQDLSFIEIINENMNILMNVYSNQDTSMADLVEKLKLKKMNNNFIFQPNMMFDLKDIFKNTDILLIGDNNYKFEEFKLKNDEYENISKFDFTFGISENQDSYILTVEFNNNLYDENMIKSIVNSYFEVFQNMEYFDHKIKDIEYISKEEKEKIMNQFNSNICEIYNDKVYHVEFNKVAKKNSNLCAIICNDIEMTYKELDEKSNSLIHWLIRRRVHRGDIIPVITERSLYYVLASLAIMKSGAAFLPVDPEFPEERIKYMIEEANAEIIFKECISKVKVLIFGGESIKLDILQTIIKYTDASIYNAYGSTETTMMSTMKKFNNNQIMEGRLNHITIGKPVCNYEIYILDEFFKVVPIGITGEMYIAGCGVGKGYLNKEKLTNEKFIECPFNNENGKKKKMYKSGDLGRWLENGEIEYLGRMDFQVKIHGQRIELSEIENTIKEIKSIKYCAVIDRVKENGDKYLVGYYISEGSISGKEIRNYLKQKLPVYMIPNYFIKIETIPMTNNGKLDRRAFSEPNINDILKEDYVPPETEVEKFLCRNYSELFNINKKEVGKQSDFYELGGDSINSIHVSSIIEKKFTIKVSIKEILKKYILSKLSNYIEECIRNAKKGKRNSGIIEKRKIKEFPLTSQQLGVYLDCAKHPNNTIYNITTTIKLNNNIDKEKLKASFEKIFRKHEIFRSKYIEKEINGKTEIYGVIDENCTLRFEEYSYSNVNAFMKPFNLSQGPLFRVGFIGNEILMIDMHHIIADGSSIAIIAKELINYYSGMEDSTSSLEIQYTD</sequence>
<dbReference type="Gene3D" id="3.30.559.30">
    <property type="entry name" value="Nonribosomal peptide synthetase, condensation domain"/>
    <property type="match status" value="1"/>
</dbReference>
<dbReference type="GO" id="GO:0031177">
    <property type="term" value="F:phosphopantetheine binding"/>
    <property type="evidence" value="ECO:0007669"/>
    <property type="project" value="TreeGrafter"/>
</dbReference>
<organism evidence="5 6">
    <name type="scientific">Neocallimastix californiae</name>
    <dbReference type="NCBI Taxonomy" id="1754190"/>
    <lineage>
        <taxon>Eukaryota</taxon>
        <taxon>Fungi</taxon>
        <taxon>Fungi incertae sedis</taxon>
        <taxon>Chytridiomycota</taxon>
        <taxon>Chytridiomycota incertae sedis</taxon>
        <taxon>Neocallimastigomycetes</taxon>
        <taxon>Neocallimastigales</taxon>
        <taxon>Neocallimastigaceae</taxon>
        <taxon>Neocallimastix</taxon>
    </lineage>
</organism>
<reference evidence="5 6" key="1">
    <citation type="submission" date="2016-08" db="EMBL/GenBank/DDBJ databases">
        <title>A Parts List for Fungal Cellulosomes Revealed by Comparative Genomics.</title>
        <authorList>
            <consortium name="DOE Joint Genome Institute"/>
            <person name="Haitjema C.H."/>
            <person name="Gilmore S.P."/>
            <person name="Henske J.K."/>
            <person name="Solomon K.V."/>
            <person name="De Groot R."/>
            <person name="Kuo A."/>
            <person name="Mondo S.J."/>
            <person name="Salamov A.A."/>
            <person name="Labutti K."/>
            <person name="Zhao Z."/>
            <person name="Chiniquy J."/>
            <person name="Barry K."/>
            <person name="Brewer H.M."/>
            <person name="Purvine S.O."/>
            <person name="Wright A.T."/>
            <person name="Boxma B."/>
            <person name="Van Alen T."/>
            <person name="Hackstein J.H."/>
            <person name="Baker S.E."/>
            <person name="Grigoriev I.V."/>
            <person name="O'Malley M.A."/>
        </authorList>
    </citation>
    <scope>NUCLEOTIDE SEQUENCE [LARGE SCALE GENOMIC DNA]</scope>
    <source>
        <strain evidence="5 6">G1</strain>
    </source>
</reference>
<keyword evidence="3" id="KW-0436">Ligase</keyword>
<dbReference type="InterPro" id="IPR000873">
    <property type="entry name" value="AMP-dep_synth/lig_dom"/>
</dbReference>
<dbReference type="CDD" id="cd05930">
    <property type="entry name" value="A_NRPS"/>
    <property type="match status" value="1"/>
</dbReference>
<evidence type="ECO:0000256" key="2">
    <source>
        <dbReference type="ARBA" id="ARBA00022553"/>
    </source>
</evidence>
<dbReference type="InterPro" id="IPR045851">
    <property type="entry name" value="AMP-bd_C_sf"/>
</dbReference>
<dbReference type="Pfam" id="PF13193">
    <property type="entry name" value="AMP-binding_C"/>
    <property type="match status" value="1"/>
</dbReference>
<dbReference type="InterPro" id="IPR036736">
    <property type="entry name" value="ACP-like_sf"/>
</dbReference>
<comment type="caution">
    <text evidence="5">The sequence shown here is derived from an EMBL/GenBank/DDBJ whole genome shotgun (WGS) entry which is preliminary data.</text>
</comment>
<evidence type="ECO:0000313" key="5">
    <source>
        <dbReference type="EMBL" id="ORY65583.1"/>
    </source>
</evidence>
<evidence type="ECO:0000256" key="3">
    <source>
        <dbReference type="ARBA" id="ARBA00022598"/>
    </source>
</evidence>
<dbReference type="InterPro" id="IPR009081">
    <property type="entry name" value="PP-bd_ACP"/>
</dbReference>